<dbReference type="PANTHER" id="PTHR30146:SF148">
    <property type="entry name" value="HTH-TYPE TRANSCRIPTIONAL REPRESSOR PURR-RELATED"/>
    <property type="match status" value="1"/>
</dbReference>
<dbReference type="Gene3D" id="1.10.260.40">
    <property type="entry name" value="lambda repressor-like DNA-binding domains"/>
    <property type="match status" value="1"/>
</dbReference>
<proteinExistence type="predicted"/>
<dbReference type="Proteomes" id="UP000244915">
    <property type="component" value="Plasmid unnamed1"/>
</dbReference>
<dbReference type="InterPro" id="IPR046335">
    <property type="entry name" value="LacI/GalR-like_sensor"/>
</dbReference>
<dbReference type="KEGG" id="ypac:CEW88_19380"/>
<dbReference type="Pfam" id="PF00356">
    <property type="entry name" value="LacI"/>
    <property type="match status" value="1"/>
</dbReference>
<keyword evidence="2" id="KW-0805">Transcription regulation</keyword>
<dbReference type="Pfam" id="PF13377">
    <property type="entry name" value="Peripla_BP_3"/>
    <property type="match status" value="1"/>
</dbReference>
<dbReference type="InterPro" id="IPR010982">
    <property type="entry name" value="Lambda_DNA-bd_dom_sf"/>
</dbReference>
<gene>
    <name evidence="6" type="ORF">CEW88_19380</name>
</gene>
<feature type="domain" description="HTH lacI-type" evidence="5">
    <location>
        <begin position="9"/>
        <end position="59"/>
    </location>
</feature>
<organism evidence="6 7">
    <name type="scientific">Alloyangia pacifica</name>
    <dbReference type="NCBI Taxonomy" id="311180"/>
    <lineage>
        <taxon>Bacteria</taxon>
        <taxon>Pseudomonadati</taxon>
        <taxon>Pseudomonadota</taxon>
        <taxon>Alphaproteobacteria</taxon>
        <taxon>Rhodobacterales</taxon>
        <taxon>Roseobacteraceae</taxon>
        <taxon>Alloyangia</taxon>
    </lineage>
</organism>
<dbReference type="OrthoDB" id="60111at2"/>
<protein>
    <submittedName>
        <fullName evidence="6">LacI family transcriptional regulator</fullName>
    </submittedName>
</protein>
<dbReference type="Gene3D" id="3.40.50.2300">
    <property type="match status" value="2"/>
</dbReference>
<dbReference type="RefSeq" id="WP_108970039.1">
    <property type="nucleotide sequence ID" value="NZ_CP022191.1"/>
</dbReference>
<name>A0A2U8HJ22_9RHOB</name>
<evidence type="ECO:0000313" key="7">
    <source>
        <dbReference type="Proteomes" id="UP000244915"/>
    </source>
</evidence>
<dbReference type="PROSITE" id="PS50932">
    <property type="entry name" value="HTH_LACI_2"/>
    <property type="match status" value="1"/>
</dbReference>
<accession>A0A2U8HJ22</accession>
<keyword evidence="3" id="KW-0238">DNA-binding</keyword>
<keyword evidence="6" id="KW-0614">Plasmid</keyword>
<evidence type="ECO:0000256" key="1">
    <source>
        <dbReference type="ARBA" id="ARBA00022491"/>
    </source>
</evidence>
<geneLocation type="plasmid" evidence="6 7">
    <name>unnamed1</name>
</geneLocation>
<dbReference type="InterPro" id="IPR028082">
    <property type="entry name" value="Peripla_BP_I"/>
</dbReference>
<evidence type="ECO:0000256" key="3">
    <source>
        <dbReference type="ARBA" id="ARBA00023125"/>
    </source>
</evidence>
<dbReference type="SUPFAM" id="SSF47413">
    <property type="entry name" value="lambda repressor-like DNA-binding domains"/>
    <property type="match status" value="1"/>
</dbReference>
<evidence type="ECO:0000259" key="5">
    <source>
        <dbReference type="PROSITE" id="PS50932"/>
    </source>
</evidence>
<keyword evidence="4" id="KW-0804">Transcription</keyword>
<dbReference type="AlphaFoldDB" id="A0A2U8HJ22"/>
<dbReference type="SUPFAM" id="SSF53822">
    <property type="entry name" value="Periplasmic binding protein-like I"/>
    <property type="match status" value="1"/>
</dbReference>
<reference evidence="6 7" key="1">
    <citation type="submission" date="2017-06" db="EMBL/GenBank/DDBJ databases">
        <title>Yangia sp. YSBP01 complete genome sequence.</title>
        <authorList>
            <person name="Woo J.-H."/>
            <person name="Kim H.-S."/>
        </authorList>
    </citation>
    <scope>NUCLEOTIDE SEQUENCE [LARGE SCALE GENOMIC DNA]</scope>
    <source>
        <strain evidence="6 7">YSBP01</strain>
        <plasmid evidence="6 7">unnamed1</plasmid>
    </source>
</reference>
<evidence type="ECO:0000313" key="6">
    <source>
        <dbReference type="EMBL" id="AWI85937.1"/>
    </source>
</evidence>
<dbReference type="CDD" id="cd01392">
    <property type="entry name" value="HTH_LacI"/>
    <property type="match status" value="1"/>
</dbReference>
<sequence>MTKQEKKPVTLRQVAECAGVSAATASLVLNGKGDISEATRQRVLSAVRQMKYKPRNGRTRPDSVNTLRFLKIARHGHTVNRDHNHFISDYIDGMSYEATRRDYSLQVESFEGTDVDKIAESLRSGDLRGAVILGTELTKEEVQCLARAPLPVVFIDTYHPLLDLSFVDMDNDQAVFALLRHLAGRGFRRIGMVASHTAVTNFALRHDAFLRGMAALGLEADETLILSVDSTLEGAYSDGLAQLAAAPRVAEAYFCANDMIAFGFIKALREHGLRIPEDVSVVGFDNLPMSAMSEPALSTIEVPKRRIGAMAVRLLDDMLIATAPEPATKVLISGALVGRESVGTPSGD</sequence>
<evidence type="ECO:0000256" key="2">
    <source>
        <dbReference type="ARBA" id="ARBA00023015"/>
    </source>
</evidence>
<dbReference type="PANTHER" id="PTHR30146">
    <property type="entry name" value="LACI-RELATED TRANSCRIPTIONAL REPRESSOR"/>
    <property type="match status" value="1"/>
</dbReference>
<dbReference type="InterPro" id="IPR000843">
    <property type="entry name" value="HTH_LacI"/>
</dbReference>
<keyword evidence="1" id="KW-0678">Repressor</keyword>
<dbReference type="SMART" id="SM00354">
    <property type="entry name" value="HTH_LACI"/>
    <property type="match status" value="1"/>
</dbReference>
<evidence type="ECO:0000256" key="4">
    <source>
        <dbReference type="ARBA" id="ARBA00023163"/>
    </source>
</evidence>
<dbReference type="GO" id="GO:0000976">
    <property type="term" value="F:transcription cis-regulatory region binding"/>
    <property type="evidence" value="ECO:0007669"/>
    <property type="project" value="TreeGrafter"/>
</dbReference>
<dbReference type="EMBL" id="CP022191">
    <property type="protein sequence ID" value="AWI85937.1"/>
    <property type="molecule type" value="Genomic_DNA"/>
</dbReference>
<dbReference type="GO" id="GO:0003700">
    <property type="term" value="F:DNA-binding transcription factor activity"/>
    <property type="evidence" value="ECO:0007669"/>
    <property type="project" value="TreeGrafter"/>
</dbReference>